<comment type="caution">
    <text evidence="1">The sequence shown here is derived from an EMBL/GenBank/DDBJ whole genome shotgun (WGS) entry which is preliminary data.</text>
</comment>
<dbReference type="Proteomes" id="UP001633002">
    <property type="component" value="Unassembled WGS sequence"/>
</dbReference>
<keyword evidence="2" id="KW-1185">Reference proteome</keyword>
<protein>
    <submittedName>
        <fullName evidence="1">Uncharacterized protein</fullName>
    </submittedName>
</protein>
<sequence>MDSKRKLLSQLTNKNNPTELDLHKFGVLTNDVRRLEAIKDHKLRLWARDKFIAKGESCSAYYLRRFKARGLRGKIHSLKREDGSVARSQPELVQEVHRFFSKTFARPQDSDNALRDRKQLLQVMDPVISAEQRTLLTKAPSYREFSDILAASPKGKAPGLVKLIPKELRPESLLGFRGMYDYQKYDYWQNYDYKQC</sequence>
<reference evidence="1 2" key="1">
    <citation type="submission" date="2024-09" db="EMBL/GenBank/DDBJ databases">
        <title>Chromosome-scale assembly of Riccia sorocarpa.</title>
        <authorList>
            <person name="Paukszto L."/>
        </authorList>
    </citation>
    <scope>NUCLEOTIDE SEQUENCE [LARGE SCALE GENOMIC DNA]</scope>
    <source>
        <strain evidence="1">LP-2024</strain>
        <tissue evidence="1">Aerial parts of the thallus</tissue>
    </source>
</reference>
<dbReference type="AlphaFoldDB" id="A0ABD3H7V5"/>
<dbReference type="EMBL" id="JBJQOH010000004">
    <property type="protein sequence ID" value="KAL3687572.1"/>
    <property type="molecule type" value="Genomic_DNA"/>
</dbReference>
<name>A0ABD3H7V5_9MARC</name>
<accession>A0ABD3H7V5</accession>
<proteinExistence type="predicted"/>
<evidence type="ECO:0000313" key="1">
    <source>
        <dbReference type="EMBL" id="KAL3687572.1"/>
    </source>
</evidence>
<gene>
    <name evidence="1" type="ORF">R1sor_013881</name>
</gene>
<organism evidence="1 2">
    <name type="scientific">Riccia sorocarpa</name>
    <dbReference type="NCBI Taxonomy" id="122646"/>
    <lineage>
        <taxon>Eukaryota</taxon>
        <taxon>Viridiplantae</taxon>
        <taxon>Streptophyta</taxon>
        <taxon>Embryophyta</taxon>
        <taxon>Marchantiophyta</taxon>
        <taxon>Marchantiopsida</taxon>
        <taxon>Marchantiidae</taxon>
        <taxon>Marchantiales</taxon>
        <taxon>Ricciaceae</taxon>
        <taxon>Riccia</taxon>
    </lineage>
</organism>
<evidence type="ECO:0000313" key="2">
    <source>
        <dbReference type="Proteomes" id="UP001633002"/>
    </source>
</evidence>